<evidence type="ECO:0000256" key="3">
    <source>
        <dbReference type="ARBA" id="ARBA00011245"/>
    </source>
</evidence>
<comment type="catalytic activity">
    <reaction evidence="10">
        <text>2-oxo-ATP + H2O = 2-oxo-AMP + diphosphate + H(+)</text>
        <dbReference type="Rhea" id="RHEA:67392"/>
        <dbReference type="ChEBI" id="CHEBI:15377"/>
        <dbReference type="ChEBI" id="CHEBI:15378"/>
        <dbReference type="ChEBI" id="CHEBI:33019"/>
        <dbReference type="ChEBI" id="CHEBI:71395"/>
        <dbReference type="ChEBI" id="CHEBI:172878"/>
    </reaction>
    <physiologicalReaction direction="left-to-right" evidence="10">
        <dbReference type="Rhea" id="RHEA:67393"/>
    </physiologicalReaction>
</comment>
<comment type="catalytic activity">
    <reaction evidence="7">
        <text>8-oxo-dATP + H2O = 8-oxo-dAMP + diphosphate + H(+)</text>
        <dbReference type="Rhea" id="RHEA:65396"/>
        <dbReference type="ChEBI" id="CHEBI:15377"/>
        <dbReference type="ChEBI" id="CHEBI:15378"/>
        <dbReference type="ChEBI" id="CHEBI:33019"/>
        <dbReference type="ChEBI" id="CHEBI:71361"/>
        <dbReference type="ChEBI" id="CHEBI:172871"/>
    </reaction>
    <physiologicalReaction direction="left-to-right" evidence="7">
        <dbReference type="Rhea" id="RHEA:65397"/>
    </physiologicalReaction>
</comment>
<dbReference type="EC" id="3.6.1.56" evidence="11"/>
<evidence type="ECO:0000256" key="2">
    <source>
        <dbReference type="ARBA" id="ARBA00005582"/>
    </source>
</evidence>
<evidence type="ECO:0000256" key="6">
    <source>
        <dbReference type="ARBA" id="ARBA00022842"/>
    </source>
</evidence>
<protein>
    <recommendedName>
        <fullName evidence="12">Oxidized purine nucleoside triphosphate hydrolase</fullName>
        <ecNumber evidence="11">3.6.1.56</ecNumber>
    </recommendedName>
    <alternativeName>
        <fullName evidence="16">2-hydroxy-dATP diphosphatase</fullName>
    </alternativeName>
    <alternativeName>
        <fullName evidence="15">7,8-dihydro-8-oxoguanine triphosphatase</fullName>
    </alternativeName>
    <alternativeName>
        <fullName evidence="14">8-oxo-dGTPase</fullName>
    </alternativeName>
    <alternativeName>
        <fullName evidence="17">Methylated purine nucleoside triphosphate hydrolase</fullName>
    </alternativeName>
    <alternativeName>
        <fullName evidence="13">Nucleoside diphosphate-linked moiety X motif 1</fullName>
    </alternativeName>
</protein>
<gene>
    <name evidence="23" type="ORF">COS38_02515</name>
</gene>
<dbReference type="SUPFAM" id="SSF55811">
    <property type="entry name" value="Nudix"/>
    <property type="match status" value="1"/>
</dbReference>
<accession>A0A2M7CI16</accession>
<evidence type="ECO:0000259" key="22">
    <source>
        <dbReference type="PROSITE" id="PS51462"/>
    </source>
</evidence>
<dbReference type="EMBL" id="PEUM01000072">
    <property type="protein sequence ID" value="PIV25271.1"/>
    <property type="molecule type" value="Genomic_DNA"/>
</dbReference>
<evidence type="ECO:0000256" key="8">
    <source>
        <dbReference type="ARBA" id="ARBA00024459"/>
    </source>
</evidence>
<dbReference type="GO" id="GO:0008413">
    <property type="term" value="F:8-oxo-7,8-dihydroguanosine triphosphate pyrophosphatase activity"/>
    <property type="evidence" value="ECO:0007669"/>
    <property type="project" value="InterPro"/>
</dbReference>
<evidence type="ECO:0000256" key="18">
    <source>
        <dbReference type="ARBA" id="ARBA00048002"/>
    </source>
</evidence>
<evidence type="ECO:0000313" key="23">
    <source>
        <dbReference type="EMBL" id="PIV25271.1"/>
    </source>
</evidence>
<evidence type="ECO:0000256" key="13">
    <source>
        <dbReference type="ARBA" id="ARBA00029673"/>
    </source>
</evidence>
<evidence type="ECO:0000256" key="12">
    <source>
        <dbReference type="ARBA" id="ARBA00026218"/>
    </source>
</evidence>
<reference evidence="24" key="1">
    <citation type="submission" date="2017-09" db="EMBL/GenBank/DDBJ databases">
        <title>Depth-based differentiation of microbial function through sediment-hosted aquifers and enrichment of novel symbionts in the deep terrestrial subsurface.</title>
        <authorList>
            <person name="Probst A.J."/>
            <person name="Ladd B."/>
            <person name="Jarett J.K."/>
            <person name="Geller-Mcgrath D.E."/>
            <person name="Sieber C.M.K."/>
            <person name="Emerson J.B."/>
            <person name="Anantharaman K."/>
            <person name="Thomas B.C."/>
            <person name="Malmstrom R."/>
            <person name="Stieglmeier M."/>
            <person name="Klingl A."/>
            <person name="Woyke T."/>
            <person name="Ryan C.M."/>
            <person name="Banfield J.F."/>
        </authorList>
    </citation>
    <scope>NUCLEOTIDE SEQUENCE [LARGE SCALE GENOMIC DNA]</scope>
</reference>
<dbReference type="PROSITE" id="PS51462">
    <property type="entry name" value="NUDIX"/>
    <property type="match status" value="1"/>
</dbReference>
<comment type="catalytic activity">
    <reaction evidence="18">
        <text>N(6)-methyl-ATP + H2O = N(6)-methyl-AMP + diphosphate + H(+)</text>
        <dbReference type="Rhea" id="RHEA:67608"/>
        <dbReference type="ChEBI" id="CHEBI:15377"/>
        <dbReference type="ChEBI" id="CHEBI:15378"/>
        <dbReference type="ChEBI" id="CHEBI:33019"/>
        <dbReference type="ChEBI" id="CHEBI:144842"/>
        <dbReference type="ChEBI" id="CHEBI:172873"/>
    </reaction>
    <physiologicalReaction direction="left-to-right" evidence="18">
        <dbReference type="Rhea" id="RHEA:67609"/>
    </physiologicalReaction>
</comment>
<evidence type="ECO:0000256" key="10">
    <source>
        <dbReference type="ARBA" id="ARBA00024596"/>
    </source>
</evidence>
<dbReference type="GO" id="GO:0046872">
    <property type="term" value="F:metal ion binding"/>
    <property type="evidence" value="ECO:0007669"/>
    <property type="project" value="UniProtKB-KW"/>
</dbReference>
<comment type="catalytic activity">
    <reaction evidence="19">
        <text>O(6)-methyl-dGTP + H2O = O(6)-methyl-dGMP + diphosphate + H(+)</text>
        <dbReference type="Rhea" id="RHEA:67600"/>
        <dbReference type="ChEBI" id="CHEBI:15377"/>
        <dbReference type="ChEBI" id="CHEBI:15378"/>
        <dbReference type="ChEBI" id="CHEBI:33019"/>
        <dbReference type="ChEBI" id="CHEBI:169974"/>
        <dbReference type="ChEBI" id="CHEBI:169975"/>
    </reaction>
    <physiologicalReaction direction="left-to-right" evidence="19">
        <dbReference type="Rhea" id="RHEA:67601"/>
    </physiologicalReaction>
</comment>
<comment type="cofactor">
    <cofactor evidence="1">
        <name>Mg(2+)</name>
        <dbReference type="ChEBI" id="CHEBI:18420"/>
    </cofactor>
</comment>
<dbReference type="CDD" id="cd03427">
    <property type="entry name" value="NUDIX_MTH1_Nudt1"/>
    <property type="match status" value="1"/>
</dbReference>
<dbReference type="PANTHER" id="PTHR43758:SF2">
    <property type="entry name" value="OXIDIZED PURINE NUCLEOSIDE TRIPHOSPHATE HYDROLASE"/>
    <property type="match status" value="1"/>
</dbReference>
<evidence type="ECO:0000256" key="5">
    <source>
        <dbReference type="ARBA" id="ARBA00022801"/>
    </source>
</evidence>
<keyword evidence="4" id="KW-0479">Metal-binding</keyword>
<evidence type="ECO:0000256" key="19">
    <source>
        <dbReference type="ARBA" id="ARBA00048894"/>
    </source>
</evidence>
<keyword evidence="6" id="KW-0460">Magnesium</keyword>
<evidence type="ECO:0000256" key="7">
    <source>
        <dbReference type="ARBA" id="ARBA00024448"/>
    </source>
</evidence>
<dbReference type="InterPro" id="IPR020084">
    <property type="entry name" value="NUDIX_hydrolase_CS"/>
</dbReference>
<evidence type="ECO:0000256" key="1">
    <source>
        <dbReference type="ARBA" id="ARBA00001946"/>
    </source>
</evidence>
<name>A0A2M7CI16_9BACT</name>
<evidence type="ECO:0000256" key="4">
    <source>
        <dbReference type="ARBA" id="ARBA00022723"/>
    </source>
</evidence>
<organism evidence="23 24">
    <name type="scientific">Candidatus Berkelbacteria bacterium CG03_land_8_20_14_0_80_40_36</name>
    <dbReference type="NCBI Taxonomy" id="1974509"/>
    <lineage>
        <taxon>Bacteria</taxon>
        <taxon>Candidatus Berkelbacteria</taxon>
    </lineage>
</organism>
<evidence type="ECO:0000256" key="11">
    <source>
        <dbReference type="ARBA" id="ARBA00026103"/>
    </source>
</evidence>
<dbReference type="Gene3D" id="3.90.79.10">
    <property type="entry name" value="Nucleoside Triphosphate Pyrophosphohydrolase"/>
    <property type="match status" value="1"/>
</dbReference>
<feature type="domain" description="Nudix hydrolase" evidence="22">
    <location>
        <begin position="1"/>
        <end position="126"/>
    </location>
</feature>
<dbReference type="Pfam" id="PF00293">
    <property type="entry name" value="NUDIX"/>
    <property type="match status" value="1"/>
</dbReference>
<sequence length="153" mass="17761">MQKMTLVFVIDGQRILLAMKKQGFGKGRYNGLGGKVKTGENIEQAAKREAREECGIKITKMHKRGVLVFYPDKFLDGVEVHIYLAGKFTGAPKETKEMKPKWFKLTKIPYDKMWDGDKYWMPFFLAGKKFKGEFIFDRDDRMVSCELQTAENF</sequence>
<evidence type="ECO:0000256" key="9">
    <source>
        <dbReference type="ARBA" id="ARBA00024486"/>
    </source>
</evidence>
<dbReference type="InterPro" id="IPR003563">
    <property type="entry name" value="8ODP"/>
</dbReference>
<comment type="caution">
    <text evidence="23">The sequence shown here is derived from an EMBL/GenBank/DDBJ whole genome shotgun (WGS) entry which is preliminary data.</text>
</comment>
<evidence type="ECO:0000256" key="21">
    <source>
        <dbReference type="ARBA" id="ARBA00053094"/>
    </source>
</evidence>
<dbReference type="AlphaFoldDB" id="A0A2M7CI16"/>
<comment type="catalytic activity">
    <reaction evidence="9">
        <text>8-oxo-dGTP + H2O = 8-oxo-dGMP + diphosphate + H(+)</text>
        <dbReference type="Rhea" id="RHEA:31575"/>
        <dbReference type="ChEBI" id="CHEBI:15377"/>
        <dbReference type="ChEBI" id="CHEBI:15378"/>
        <dbReference type="ChEBI" id="CHEBI:33019"/>
        <dbReference type="ChEBI" id="CHEBI:63224"/>
        <dbReference type="ChEBI" id="CHEBI:77896"/>
    </reaction>
    <physiologicalReaction direction="left-to-right" evidence="9">
        <dbReference type="Rhea" id="RHEA:31576"/>
    </physiologicalReaction>
</comment>
<dbReference type="PROSITE" id="PS00893">
    <property type="entry name" value="NUDIX_BOX"/>
    <property type="match status" value="1"/>
</dbReference>
<dbReference type="GO" id="GO:0005737">
    <property type="term" value="C:cytoplasm"/>
    <property type="evidence" value="ECO:0007669"/>
    <property type="project" value="TreeGrafter"/>
</dbReference>
<dbReference type="InterPro" id="IPR015797">
    <property type="entry name" value="NUDIX_hydrolase-like_dom_sf"/>
</dbReference>
<dbReference type="GO" id="GO:0008828">
    <property type="term" value="F:dATP diphosphatase activity"/>
    <property type="evidence" value="ECO:0007669"/>
    <property type="project" value="UniProtKB-EC"/>
</dbReference>
<evidence type="ECO:0000256" key="16">
    <source>
        <dbReference type="ARBA" id="ARBA00031927"/>
    </source>
</evidence>
<dbReference type="GO" id="GO:0042262">
    <property type="term" value="P:DNA protection"/>
    <property type="evidence" value="ECO:0007669"/>
    <property type="project" value="InterPro"/>
</dbReference>
<dbReference type="PRINTS" id="PR01403">
    <property type="entry name" value="8OXTPHPHTASE"/>
</dbReference>
<comment type="catalytic activity">
    <reaction evidence="20">
        <text>N(6)-methyl-dATP + H2O = N(6)-methyl-dAMP + diphosphate + H(+)</text>
        <dbReference type="Rhea" id="RHEA:67604"/>
        <dbReference type="ChEBI" id="CHEBI:15377"/>
        <dbReference type="ChEBI" id="CHEBI:15378"/>
        <dbReference type="ChEBI" id="CHEBI:33019"/>
        <dbReference type="ChEBI" id="CHEBI:169976"/>
        <dbReference type="ChEBI" id="CHEBI:172872"/>
    </reaction>
    <physiologicalReaction direction="left-to-right" evidence="20">
        <dbReference type="Rhea" id="RHEA:67605"/>
    </physiologicalReaction>
</comment>
<proteinExistence type="inferred from homology"/>
<evidence type="ECO:0000256" key="17">
    <source>
        <dbReference type="ARBA" id="ARBA00032071"/>
    </source>
</evidence>
<evidence type="ECO:0000313" key="24">
    <source>
        <dbReference type="Proteomes" id="UP000229966"/>
    </source>
</evidence>
<keyword evidence="5" id="KW-0378">Hydrolase</keyword>
<comment type="subunit">
    <text evidence="3">Monomer.</text>
</comment>
<evidence type="ECO:0000256" key="14">
    <source>
        <dbReference type="ARBA" id="ARBA00030634"/>
    </source>
</evidence>
<evidence type="ECO:0000256" key="15">
    <source>
        <dbReference type="ARBA" id="ARBA00030682"/>
    </source>
</evidence>
<dbReference type="InterPro" id="IPR000086">
    <property type="entry name" value="NUDIX_hydrolase_dom"/>
</dbReference>
<dbReference type="Proteomes" id="UP000229966">
    <property type="component" value="Unassembled WGS sequence"/>
</dbReference>
<comment type="function">
    <text evidence="21">Oxidized purine nucleoside triphosphate hydrolase which is a prominent sanitizer of the oxidized nucleotide pool. Catalyzes the hydrolysis of 2-oxo-dATP (2-hydroxy-dATP) into 2-oxo-dAMP. Also has a significant hydrolase activity toward 2-oxo-ATP, 8-oxo-dGTP and 8-oxo-dATP. Through the hydrolysis of oxidized purine nucleoside triphosphates, prevents their incorporation into DNA and the subsequent transversions A:T to C:G and G:C to T:A. Also catalyzes the hydrolysis of methylated purine nucleoside triphosphate preventing their integration into DNA. Through this antimutagenic activity protects cells from oxidative stress.</text>
</comment>
<dbReference type="PANTHER" id="PTHR43758">
    <property type="entry name" value="7,8-DIHYDRO-8-OXOGUANINE TRIPHOSPHATASE"/>
    <property type="match status" value="1"/>
</dbReference>
<evidence type="ECO:0000256" key="20">
    <source>
        <dbReference type="ARBA" id="ARBA00049032"/>
    </source>
</evidence>
<comment type="similarity">
    <text evidence="2">Belongs to the Nudix hydrolase family.</text>
</comment>
<comment type="catalytic activity">
    <reaction evidence="8">
        <text>2-oxo-dATP + H2O = 2-oxo-dAMP + diphosphate + H(+)</text>
        <dbReference type="Rhea" id="RHEA:31583"/>
        <dbReference type="ChEBI" id="CHEBI:15377"/>
        <dbReference type="ChEBI" id="CHEBI:15378"/>
        <dbReference type="ChEBI" id="CHEBI:33019"/>
        <dbReference type="ChEBI" id="CHEBI:63212"/>
        <dbReference type="ChEBI" id="CHEBI:77897"/>
        <dbReference type="EC" id="3.6.1.56"/>
    </reaction>
    <physiologicalReaction direction="left-to-right" evidence="8">
        <dbReference type="Rhea" id="RHEA:31584"/>
    </physiologicalReaction>
</comment>